<protein>
    <submittedName>
        <fullName evidence="2">Uncharacterized protein</fullName>
    </submittedName>
</protein>
<proteinExistence type="predicted"/>
<evidence type="ECO:0000313" key="3">
    <source>
        <dbReference type="Proteomes" id="UP001498398"/>
    </source>
</evidence>
<gene>
    <name evidence="2" type="ORF">VKT23_016616</name>
</gene>
<name>A0ABR1IW12_9AGAR</name>
<comment type="caution">
    <text evidence="2">The sequence shown here is derived from an EMBL/GenBank/DDBJ whole genome shotgun (WGS) entry which is preliminary data.</text>
</comment>
<evidence type="ECO:0000256" key="1">
    <source>
        <dbReference type="SAM" id="MobiDB-lite"/>
    </source>
</evidence>
<organism evidence="2 3">
    <name type="scientific">Marasmiellus scandens</name>
    <dbReference type="NCBI Taxonomy" id="2682957"/>
    <lineage>
        <taxon>Eukaryota</taxon>
        <taxon>Fungi</taxon>
        <taxon>Dikarya</taxon>
        <taxon>Basidiomycota</taxon>
        <taxon>Agaricomycotina</taxon>
        <taxon>Agaricomycetes</taxon>
        <taxon>Agaricomycetidae</taxon>
        <taxon>Agaricales</taxon>
        <taxon>Marasmiineae</taxon>
        <taxon>Omphalotaceae</taxon>
        <taxon>Marasmiellus</taxon>
    </lineage>
</organism>
<dbReference type="EMBL" id="JBANRG010000063">
    <property type="protein sequence ID" value="KAK7441369.1"/>
    <property type="molecule type" value="Genomic_DNA"/>
</dbReference>
<reference evidence="2 3" key="1">
    <citation type="submission" date="2024-01" db="EMBL/GenBank/DDBJ databases">
        <title>A draft genome for the cacao thread blight pathogen Marasmiellus scandens.</title>
        <authorList>
            <person name="Baruah I.K."/>
            <person name="Leung J."/>
            <person name="Bukari Y."/>
            <person name="Amoako-Attah I."/>
            <person name="Meinhardt L.W."/>
            <person name="Bailey B.A."/>
            <person name="Cohen S.P."/>
        </authorList>
    </citation>
    <scope>NUCLEOTIDE SEQUENCE [LARGE SCALE GENOMIC DNA]</scope>
    <source>
        <strain evidence="2 3">GH-19</strain>
    </source>
</reference>
<evidence type="ECO:0000313" key="2">
    <source>
        <dbReference type="EMBL" id="KAK7441369.1"/>
    </source>
</evidence>
<keyword evidence="3" id="KW-1185">Reference proteome</keyword>
<feature type="region of interest" description="Disordered" evidence="1">
    <location>
        <begin position="97"/>
        <end position="164"/>
    </location>
</feature>
<feature type="compositionally biased region" description="Polar residues" evidence="1">
    <location>
        <begin position="153"/>
        <end position="164"/>
    </location>
</feature>
<accession>A0ABR1IW12</accession>
<dbReference type="Proteomes" id="UP001498398">
    <property type="component" value="Unassembled WGS sequence"/>
</dbReference>
<feature type="compositionally biased region" description="Pro residues" evidence="1">
    <location>
        <begin position="104"/>
        <end position="126"/>
    </location>
</feature>
<feature type="compositionally biased region" description="Polar residues" evidence="1">
    <location>
        <begin position="132"/>
        <end position="145"/>
    </location>
</feature>
<sequence>MASRYTSAHDSTTGHVKWSTTPFNTSHTSIKLICVYNGASLVEFIILLELMFLGGSISRCNVTGVKLTADMMGSPNPKDMNYVECCLNILLGLRGISTDAQRTPSPPPPSPLSPPLPPPPTPPYTPPVLQTAGFTGTGSVQNPINLESVPGEGTNNDPINLSEP</sequence>